<sequence>MTMREELEQAKASFIARLPEEAQHAVFGHIKDQLDSGQAFGLRVGEQAPNFTLTGPHGEPITLNEELATGPVALTFYRGSWCPYCNIELRAYEQRISEIRNLGAQLIAISPQNPDHTLTQKEKEQLSYHVLSDSNGQVAARYRLLFELPSNLQHTFLTVMKRDLTIFNATDRWILPVPATYIIDREGIVRYAASNPDFMQRTDPQIVIDELKKLL</sequence>
<evidence type="ECO:0000256" key="4">
    <source>
        <dbReference type="ARBA" id="ARBA00022862"/>
    </source>
</evidence>
<proteinExistence type="inferred from homology"/>
<comment type="caution">
    <text evidence="13">The sequence shown here is derived from an EMBL/GenBank/DDBJ whole genome shotgun (WGS) entry which is preliminary data.</text>
</comment>
<keyword evidence="6" id="KW-1015">Disulfide bond</keyword>
<evidence type="ECO:0000256" key="11">
    <source>
        <dbReference type="ARBA" id="ARBA00049091"/>
    </source>
</evidence>
<protein>
    <recommendedName>
        <fullName evidence="2">thioredoxin-dependent peroxiredoxin</fullName>
        <ecNumber evidence="2">1.11.1.24</ecNumber>
    </recommendedName>
    <alternativeName>
        <fullName evidence="10">Bacterioferritin comigratory protein</fullName>
    </alternativeName>
    <alternativeName>
        <fullName evidence="8">Thioredoxin peroxidase</fullName>
    </alternativeName>
</protein>
<gene>
    <name evidence="13" type="ORF">DFQ01_112127</name>
</gene>
<dbReference type="RefSeq" id="WP_110044991.1">
    <property type="nucleotide sequence ID" value="NZ_CP054612.1"/>
</dbReference>
<evidence type="ECO:0000256" key="5">
    <source>
        <dbReference type="ARBA" id="ARBA00023002"/>
    </source>
</evidence>
<dbReference type="InterPro" id="IPR013766">
    <property type="entry name" value="Thioredoxin_domain"/>
</dbReference>
<dbReference type="EMBL" id="QGTQ01000012">
    <property type="protein sequence ID" value="PWW00774.1"/>
    <property type="molecule type" value="Genomic_DNA"/>
</dbReference>
<evidence type="ECO:0000313" key="13">
    <source>
        <dbReference type="EMBL" id="PWW00774.1"/>
    </source>
</evidence>
<dbReference type="GO" id="GO:0045454">
    <property type="term" value="P:cell redox homeostasis"/>
    <property type="evidence" value="ECO:0007669"/>
    <property type="project" value="TreeGrafter"/>
</dbReference>
<keyword evidence="7" id="KW-0676">Redox-active center</keyword>
<dbReference type="GO" id="GO:0005737">
    <property type="term" value="C:cytoplasm"/>
    <property type="evidence" value="ECO:0007669"/>
    <property type="project" value="TreeGrafter"/>
</dbReference>
<dbReference type="InterPro" id="IPR036249">
    <property type="entry name" value="Thioredoxin-like_sf"/>
</dbReference>
<keyword evidence="14" id="KW-1185">Reference proteome</keyword>
<comment type="similarity">
    <text evidence="9">Belongs to the peroxiredoxin family. BCP/PrxQ subfamily.</text>
</comment>
<dbReference type="GO" id="GO:0034599">
    <property type="term" value="P:cellular response to oxidative stress"/>
    <property type="evidence" value="ECO:0007669"/>
    <property type="project" value="TreeGrafter"/>
</dbReference>
<feature type="domain" description="Thioredoxin" evidence="12">
    <location>
        <begin position="42"/>
        <end position="215"/>
    </location>
</feature>
<dbReference type="Pfam" id="PF00578">
    <property type="entry name" value="AhpC-TSA"/>
    <property type="match status" value="1"/>
</dbReference>
<comment type="function">
    <text evidence="1">Thiol-specific peroxidase that catalyzes the reduction of hydrogen peroxide and organic hydroperoxides to water and alcohols, respectively. Plays a role in cell protection against oxidative stress by detoxifying peroxides and as sensor of hydrogen peroxide-mediated signaling events.</text>
</comment>
<dbReference type="PANTHER" id="PTHR42801:SF7">
    <property type="entry name" value="SLL1159 PROTEIN"/>
    <property type="match status" value="1"/>
</dbReference>
<evidence type="ECO:0000256" key="1">
    <source>
        <dbReference type="ARBA" id="ARBA00003330"/>
    </source>
</evidence>
<dbReference type="InterPro" id="IPR000866">
    <property type="entry name" value="AhpC/TSA"/>
</dbReference>
<keyword evidence="5" id="KW-0560">Oxidoreductase</keyword>
<dbReference type="Proteomes" id="UP000246635">
    <property type="component" value="Unassembled WGS sequence"/>
</dbReference>
<dbReference type="GO" id="GO:0008379">
    <property type="term" value="F:thioredoxin peroxidase activity"/>
    <property type="evidence" value="ECO:0007669"/>
    <property type="project" value="TreeGrafter"/>
</dbReference>
<evidence type="ECO:0000259" key="12">
    <source>
        <dbReference type="PROSITE" id="PS51352"/>
    </source>
</evidence>
<dbReference type="Gene3D" id="3.40.30.10">
    <property type="entry name" value="Glutaredoxin"/>
    <property type="match status" value="1"/>
</dbReference>
<evidence type="ECO:0000256" key="10">
    <source>
        <dbReference type="ARBA" id="ARBA00041373"/>
    </source>
</evidence>
<dbReference type="SUPFAM" id="SSF52833">
    <property type="entry name" value="Thioredoxin-like"/>
    <property type="match status" value="1"/>
</dbReference>
<evidence type="ECO:0000256" key="8">
    <source>
        <dbReference type="ARBA" id="ARBA00032824"/>
    </source>
</evidence>
<evidence type="ECO:0000256" key="6">
    <source>
        <dbReference type="ARBA" id="ARBA00023157"/>
    </source>
</evidence>
<dbReference type="OrthoDB" id="9809746at2"/>
<name>A0A2V2YRZ3_9BACL</name>
<dbReference type="CDD" id="cd02970">
    <property type="entry name" value="PRX_like2"/>
    <property type="match status" value="1"/>
</dbReference>
<dbReference type="AlphaFoldDB" id="A0A2V2YRZ3"/>
<reference evidence="13 14" key="1">
    <citation type="submission" date="2018-05" db="EMBL/GenBank/DDBJ databases">
        <title>Genomic Encyclopedia of Type Strains, Phase III (KMG-III): the genomes of soil and plant-associated and newly described type strains.</title>
        <authorList>
            <person name="Whitman W."/>
        </authorList>
    </citation>
    <scope>NUCLEOTIDE SEQUENCE [LARGE SCALE GENOMIC DNA]</scope>
    <source>
        <strain evidence="13 14">CECT 5696</strain>
    </source>
</reference>
<dbReference type="PROSITE" id="PS51352">
    <property type="entry name" value="THIOREDOXIN_2"/>
    <property type="match status" value="1"/>
</dbReference>
<keyword evidence="3" id="KW-0575">Peroxidase</keyword>
<keyword evidence="4" id="KW-0049">Antioxidant</keyword>
<comment type="catalytic activity">
    <reaction evidence="11">
        <text>a hydroperoxide + [thioredoxin]-dithiol = an alcohol + [thioredoxin]-disulfide + H2O</text>
        <dbReference type="Rhea" id="RHEA:62620"/>
        <dbReference type="Rhea" id="RHEA-COMP:10698"/>
        <dbReference type="Rhea" id="RHEA-COMP:10700"/>
        <dbReference type="ChEBI" id="CHEBI:15377"/>
        <dbReference type="ChEBI" id="CHEBI:29950"/>
        <dbReference type="ChEBI" id="CHEBI:30879"/>
        <dbReference type="ChEBI" id="CHEBI:35924"/>
        <dbReference type="ChEBI" id="CHEBI:50058"/>
        <dbReference type="EC" id="1.11.1.24"/>
    </reaction>
</comment>
<accession>A0A2V2YRZ3</accession>
<evidence type="ECO:0000256" key="7">
    <source>
        <dbReference type="ARBA" id="ARBA00023284"/>
    </source>
</evidence>
<evidence type="ECO:0000256" key="3">
    <source>
        <dbReference type="ARBA" id="ARBA00022559"/>
    </source>
</evidence>
<evidence type="ECO:0000313" key="14">
    <source>
        <dbReference type="Proteomes" id="UP000246635"/>
    </source>
</evidence>
<evidence type="ECO:0000256" key="2">
    <source>
        <dbReference type="ARBA" id="ARBA00013017"/>
    </source>
</evidence>
<dbReference type="PANTHER" id="PTHR42801">
    <property type="entry name" value="THIOREDOXIN-DEPENDENT PEROXIDE REDUCTASE"/>
    <property type="match status" value="1"/>
</dbReference>
<dbReference type="InterPro" id="IPR050924">
    <property type="entry name" value="Peroxiredoxin_BCP/PrxQ"/>
</dbReference>
<evidence type="ECO:0000256" key="9">
    <source>
        <dbReference type="ARBA" id="ARBA00038489"/>
    </source>
</evidence>
<dbReference type="EC" id="1.11.1.24" evidence="2"/>
<organism evidence="13 14">
    <name type="scientific">Paenibacillus cellulosilyticus</name>
    <dbReference type="NCBI Taxonomy" id="375489"/>
    <lineage>
        <taxon>Bacteria</taxon>
        <taxon>Bacillati</taxon>
        <taxon>Bacillota</taxon>
        <taxon>Bacilli</taxon>
        <taxon>Bacillales</taxon>
        <taxon>Paenibacillaceae</taxon>
        <taxon>Paenibacillus</taxon>
    </lineage>
</organism>